<comment type="subcellular location">
    <subcellularLocation>
        <location evidence="1">Nucleus</location>
    </subcellularLocation>
</comment>
<name>A0A8I6XNB8_HORVV</name>
<dbReference type="GO" id="GO:0006950">
    <property type="term" value="P:response to stress"/>
    <property type="evidence" value="ECO:0007669"/>
    <property type="project" value="UniProtKB-ARBA"/>
</dbReference>
<keyword evidence="5" id="KW-1185">Reference proteome</keyword>
<dbReference type="Gramene" id="HORVU.MOREX.r3.5HG0480040.1">
    <property type="protein sequence ID" value="HORVU.MOREX.r3.5HG0480040.1"/>
    <property type="gene ID" value="HORVU.MOREX.r3.5HG0480040"/>
</dbReference>
<keyword evidence="2" id="KW-0539">Nucleus</keyword>
<reference evidence="4" key="2">
    <citation type="submission" date="2020-10" db="EMBL/GenBank/DDBJ databases">
        <authorList>
            <person name="Scholz U."/>
            <person name="Mascher M."/>
            <person name="Fiebig A."/>
        </authorList>
    </citation>
    <scope>NUCLEOTIDE SEQUENCE [LARGE SCALE GENOMIC DNA]</scope>
    <source>
        <strain evidence="4">cv. Morex</strain>
    </source>
</reference>
<dbReference type="Proteomes" id="UP000011116">
    <property type="component" value="Chromosome 5H"/>
</dbReference>
<feature type="region of interest" description="Disordered" evidence="3">
    <location>
        <begin position="1"/>
        <end position="41"/>
    </location>
</feature>
<proteinExistence type="predicted"/>
<dbReference type="GO" id="GO:0005634">
    <property type="term" value="C:nucleus"/>
    <property type="evidence" value="ECO:0007669"/>
    <property type="project" value="UniProtKB-SubCell"/>
</dbReference>
<evidence type="ECO:0000256" key="3">
    <source>
        <dbReference type="SAM" id="MobiDB-lite"/>
    </source>
</evidence>
<accession>A0A8I6XNB8</accession>
<evidence type="ECO:0000256" key="2">
    <source>
        <dbReference type="ARBA" id="ARBA00023242"/>
    </source>
</evidence>
<reference evidence="4" key="3">
    <citation type="submission" date="2022-01" db="UniProtKB">
        <authorList>
            <consortium name="EnsemblPlants"/>
        </authorList>
    </citation>
    <scope>IDENTIFICATION</scope>
    <source>
        <strain evidence="4">subsp. vulgare</strain>
    </source>
</reference>
<dbReference type="AlphaFoldDB" id="A0A8I6XNB8"/>
<protein>
    <submittedName>
        <fullName evidence="4">Uncharacterized protein</fullName>
    </submittedName>
</protein>
<dbReference type="EnsemblPlants" id="HORVU.MOREX.r3.5HG0480040.1">
    <property type="protein sequence ID" value="HORVU.MOREX.r3.5HG0480040.1"/>
    <property type="gene ID" value="HORVU.MOREX.r3.5HG0480040"/>
</dbReference>
<evidence type="ECO:0000313" key="5">
    <source>
        <dbReference type="Proteomes" id="UP000011116"/>
    </source>
</evidence>
<dbReference type="Gramene" id="HORVU.MOREX.r2.5HG0397780.1">
    <property type="protein sequence ID" value="HORVU.MOREX.r2.5HG0397780.1"/>
    <property type="gene ID" value="HORVU.MOREX.r2.5HG0397780"/>
</dbReference>
<sequence length="216" mass="23037">MPPRPEPCCSSSSSSLGNDSDEGGAPAGKEEGDGEVQSAYSGAGLGGLASLEESLPIRRGISKFYNGKSRSFTFLKEAIGPSGSAKVIAKADNAYSRKRKNLLAYNIMYGQAQITVPETYENGISKRLASLSRLRPLDAMSSNSSSSSSLSSDENESPQQFIFMQSPDDPAIIAPQLGSCAPKMLPVPTRSFSMVNLQRLHSRCSSVCLKEEQEAD</sequence>
<evidence type="ECO:0000256" key="1">
    <source>
        <dbReference type="ARBA" id="ARBA00004123"/>
    </source>
</evidence>
<dbReference type="PANTHER" id="PTHR33172">
    <property type="entry name" value="OS08G0516900 PROTEIN"/>
    <property type="match status" value="1"/>
</dbReference>
<dbReference type="PANTHER" id="PTHR33172:SF96">
    <property type="entry name" value="PROTEIN OXIDATIVE STRESS 3 LIKE 3"/>
    <property type="match status" value="1"/>
</dbReference>
<organism evidence="4 5">
    <name type="scientific">Hordeum vulgare subsp. vulgare</name>
    <name type="common">Domesticated barley</name>
    <dbReference type="NCBI Taxonomy" id="112509"/>
    <lineage>
        <taxon>Eukaryota</taxon>
        <taxon>Viridiplantae</taxon>
        <taxon>Streptophyta</taxon>
        <taxon>Embryophyta</taxon>
        <taxon>Tracheophyta</taxon>
        <taxon>Spermatophyta</taxon>
        <taxon>Magnoliopsida</taxon>
        <taxon>Liliopsida</taxon>
        <taxon>Poales</taxon>
        <taxon>Poaceae</taxon>
        <taxon>BOP clade</taxon>
        <taxon>Pooideae</taxon>
        <taxon>Triticodae</taxon>
        <taxon>Triticeae</taxon>
        <taxon>Hordeinae</taxon>
        <taxon>Hordeum</taxon>
    </lineage>
</organism>
<dbReference type="InterPro" id="IPR051992">
    <property type="entry name" value="OxStress_Response_Reg"/>
</dbReference>
<evidence type="ECO:0000313" key="4">
    <source>
        <dbReference type="EnsemblPlants" id="HORVU.MOREX.r3.5HG0480040.1"/>
    </source>
</evidence>
<reference evidence="5" key="1">
    <citation type="journal article" date="2012" name="Nature">
        <title>A physical, genetic and functional sequence assembly of the barley genome.</title>
        <authorList>
            <consortium name="The International Barley Genome Sequencing Consortium"/>
            <person name="Mayer K.F."/>
            <person name="Waugh R."/>
            <person name="Brown J.W."/>
            <person name="Schulman A."/>
            <person name="Langridge P."/>
            <person name="Platzer M."/>
            <person name="Fincher G.B."/>
            <person name="Muehlbauer G.J."/>
            <person name="Sato K."/>
            <person name="Close T.J."/>
            <person name="Wise R.P."/>
            <person name="Stein N."/>
        </authorList>
    </citation>
    <scope>NUCLEOTIDE SEQUENCE [LARGE SCALE GENOMIC DNA]</scope>
    <source>
        <strain evidence="5">cv. Morex</strain>
    </source>
</reference>